<dbReference type="AlphaFoldDB" id="A0A1H4A0H6"/>
<evidence type="ECO:0000313" key="1">
    <source>
        <dbReference type="EMBL" id="SEA29410.1"/>
    </source>
</evidence>
<dbReference type="RefSeq" id="WP_091823545.1">
    <property type="nucleotide sequence ID" value="NZ_FNRJ01000002.1"/>
</dbReference>
<accession>A0A1H4A0H6</accession>
<dbReference type="OrthoDB" id="6169963at2"/>
<keyword evidence="2" id="KW-1185">Reference proteome</keyword>
<dbReference type="EMBL" id="FNRJ01000002">
    <property type="protein sequence ID" value="SEA29410.1"/>
    <property type="molecule type" value="Genomic_DNA"/>
</dbReference>
<protein>
    <submittedName>
        <fullName evidence="1">Uncharacterized protein</fullName>
    </submittedName>
</protein>
<organism evidence="1 2">
    <name type="scientific">Marinobacterium iners DSM 11526</name>
    <dbReference type="NCBI Taxonomy" id="1122198"/>
    <lineage>
        <taxon>Bacteria</taxon>
        <taxon>Pseudomonadati</taxon>
        <taxon>Pseudomonadota</taxon>
        <taxon>Gammaproteobacteria</taxon>
        <taxon>Oceanospirillales</taxon>
        <taxon>Oceanospirillaceae</taxon>
        <taxon>Marinobacterium</taxon>
    </lineage>
</organism>
<name>A0A1H4A0H6_9GAMM</name>
<dbReference type="STRING" id="1122198.SAMN02745729_102229"/>
<reference evidence="2" key="1">
    <citation type="submission" date="2016-10" db="EMBL/GenBank/DDBJ databases">
        <authorList>
            <person name="Varghese N."/>
            <person name="Submissions S."/>
        </authorList>
    </citation>
    <scope>NUCLEOTIDE SEQUENCE [LARGE SCALE GENOMIC DNA]</scope>
    <source>
        <strain evidence="2">DSM 11526</strain>
    </source>
</reference>
<sequence>MTYHTASQSWAKGKPIFFENGKRVSLQRGRELFENGIFGEAEHLKEWFDSETKGGRLARSAAMLCQSADFRLWLDRRRRAKFNMDIPDGTHTEDDAREFICEACGIKSRAELDHNPDAAALFRKVQQAFGRYQNHHRSQRDAN</sequence>
<proteinExistence type="predicted"/>
<gene>
    <name evidence="1" type="ORF">SAMN02745729_102229</name>
</gene>
<dbReference type="Proteomes" id="UP000242469">
    <property type="component" value="Unassembled WGS sequence"/>
</dbReference>
<evidence type="ECO:0000313" key="2">
    <source>
        <dbReference type="Proteomes" id="UP000242469"/>
    </source>
</evidence>